<keyword evidence="3 5" id="KW-1133">Transmembrane helix</keyword>
<name>A0ABR7J5I6_9FLAO</name>
<evidence type="ECO:0000313" key="6">
    <source>
        <dbReference type="EMBL" id="MBC5840747.1"/>
    </source>
</evidence>
<comment type="caution">
    <text evidence="6">The sequence shown here is derived from an EMBL/GenBank/DDBJ whole genome shotgun (WGS) entry which is preliminary data.</text>
</comment>
<keyword evidence="7" id="KW-1185">Reference proteome</keyword>
<feature type="transmembrane region" description="Helical" evidence="5">
    <location>
        <begin position="6"/>
        <end position="39"/>
    </location>
</feature>
<comment type="subcellular location">
    <subcellularLocation>
        <location evidence="1">Membrane</location>
        <topology evidence="1">Multi-pass membrane protein</topology>
    </subcellularLocation>
</comment>
<evidence type="ECO:0000256" key="4">
    <source>
        <dbReference type="ARBA" id="ARBA00023136"/>
    </source>
</evidence>
<evidence type="ECO:0000256" key="1">
    <source>
        <dbReference type="ARBA" id="ARBA00004141"/>
    </source>
</evidence>
<protein>
    <submittedName>
        <fullName evidence="6">Phage holin family protein</fullName>
    </submittedName>
</protein>
<reference evidence="6 7" key="1">
    <citation type="submission" date="2020-08" db="EMBL/GenBank/DDBJ databases">
        <title>Description of novel Flavobacterium F-380 isolate.</title>
        <authorList>
            <person name="Saticioglu I.B."/>
            <person name="Duman M."/>
            <person name="Altun S."/>
        </authorList>
    </citation>
    <scope>NUCLEOTIDE SEQUENCE [LARGE SCALE GENOMIC DNA]</scope>
    <source>
        <strain evidence="6 7">F-380</strain>
    </source>
</reference>
<dbReference type="RefSeq" id="WP_187009304.1">
    <property type="nucleotide sequence ID" value="NZ_JACRUI010000001.1"/>
</dbReference>
<organism evidence="6 7">
    <name type="scientific">Flavobacterium kayseriense</name>
    <dbReference type="NCBI Taxonomy" id="2764714"/>
    <lineage>
        <taxon>Bacteria</taxon>
        <taxon>Pseudomonadati</taxon>
        <taxon>Bacteroidota</taxon>
        <taxon>Flavobacteriia</taxon>
        <taxon>Flavobacteriales</taxon>
        <taxon>Flavobacteriaceae</taxon>
        <taxon>Flavobacterium</taxon>
    </lineage>
</organism>
<feature type="transmembrane region" description="Helical" evidence="5">
    <location>
        <begin position="62"/>
        <end position="81"/>
    </location>
</feature>
<evidence type="ECO:0000313" key="7">
    <source>
        <dbReference type="Proteomes" id="UP000629963"/>
    </source>
</evidence>
<keyword evidence="2 5" id="KW-0812">Transmembrane</keyword>
<evidence type="ECO:0000256" key="3">
    <source>
        <dbReference type="ARBA" id="ARBA00022989"/>
    </source>
</evidence>
<proteinExistence type="predicted"/>
<accession>A0ABR7J5I6</accession>
<dbReference type="EMBL" id="JACRUJ010000001">
    <property type="protein sequence ID" value="MBC5840747.1"/>
    <property type="molecule type" value="Genomic_DNA"/>
</dbReference>
<dbReference type="Pfam" id="PF05105">
    <property type="entry name" value="Phage_holin_4_1"/>
    <property type="match status" value="1"/>
</dbReference>
<keyword evidence="4 5" id="KW-0472">Membrane</keyword>
<evidence type="ECO:0000256" key="5">
    <source>
        <dbReference type="SAM" id="Phobius"/>
    </source>
</evidence>
<evidence type="ECO:0000256" key="2">
    <source>
        <dbReference type="ARBA" id="ARBA00022692"/>
    </source>
</evidence>
<dbReference type="Proteomes" id="UP000629963">
    <property type="component" value="Unassembled WGS sequence"/>
</dbReference>
<gene>
    <name evidence="6" type="ORF">H8R23_04960</name>
</gene>
<dbReference type="InterPro" id="IPR006480">
    <property type="entry name" value="Phage_holin_4_1"/>
</dbReference>
<feature type="transmembrane region" description="Helical" evidence="5">
    <location>
        <begin position="87"/>
        <end position="105"/>
    </location>
</feature>
<sequence>MKTYLIYILTATCLFFAPIAGLMIAVGAAIVLDTFFGIYRSVKVKGWRFVTSRRLSEIISKMLLYQMCIICLYVIDFFILSEFFQKWFSVSFFATKMCAILLIFIEGVSIKENFEKATGLDVWSLIKKALGRANEIKDSVTDFKKIE</sequence>